<dbReference type="InterPro" id="IPR012337">
    <property type="entry name" value="RNaseH-like_sf"/>
</dbReference>
<gene>
    <name evidence="2" type="ORF">WFZ86_12690</name>
</gene>
<dbReference type="SUPFAM" id="SSF53098">
    <property type="entry name" value="Ribonuclease H-like"/>
    <property type="match status" value="1"/>
</dbReference>
<dbReference type="CDD" id="cd06127">
    <property type="entry name" value="DEDDh"/>
    <property type="match status" value="1"/>
</dbReference>
<dbReference type="Gene3D" id="3.30.420.10">
    <property type="entry name" value="Ribonuclease H-like superfamily/Ribonuclease H"/>
    <property type="match status" value="1"/>
</dbReference>
<dbReference type="GO" id="GO:0004527">
    <property type="term" value="F:exonuclease activity"/>
    <property type="evidence" value="ECO:0007669"/>
    <property type="project" value="UniProtKB-KW"/>
</dbReference>
<dbReference type="SMART" id="SM00479">
    <property type="entry name" value="EXOIII"/>
    <property type="match status" value="1"/>
</dbReference>
<evidence type="ECO:0000313" key="2">
    <source>
        <dbReference type="EMBL" id="MEM0577359.1"/>
    </source>
</evidence>
<reference evidence="2 3" key="1">
    <citation type="submission" date="2024-03" db="EMBL/GenBank/DDBJ databases">
        <title>Two novel species of the genus Flavobacterium exhibiting potentially degradation of complex polysaccharides.</title>
        <authorList>
            <person name="Lian X."/>
        </authorList>
    </citation>
    <scope>NUCLEOTIDE SEQUENCE [LARGE SCALE GENOMIC DNA]</scope>
    <source>
        <strain evidence="2 3">N6</strain>
    </source>
</reference>
<feature type="domain" description="Exonuclease" evidence="1">
    <location>
        <begin position="29"/>
        <end position="197"/>
    </location>
</feature>
<proteinExistence type="predicted"/>
<dbReference type="InterPro" id="IPR013520">
    <property type="entry name" value="Ribonucl_H"/>
</dbReference>
<dbReference type="EMBL" id="JBCGDP010000012">
    <property type="protein sequence ID" value="MEM0577359.1"/>
    <property type="molecule type" value="Genomic_DNA"/>
</dbReference>
<protein>
    <submittedName>
        <fullName evidence="2">3'-5' exonuclease</fullName>
    </submittedName>
</protein>
<comment type="caution">
    <text evidence="2">The sequence shown here is derived from an EMBL/GenBank/DDBJ whole genome shotgun (WGS) entry which is preliminary data.</text>
</comment>
<keyword evidence="3" id="KW-1185">Reference proteome</keyword>
<keyword evidence="2" id="KW-0540">Nuclease</keyword>
<keyword evidence="2" id="KW-0378">Hydrolase</keyword>
<evidence type="ECO:0000313" key="3">
    <source>
        <dbReference type="Proteomes" id="UP001468798"/>
    </source>
</evidence>
<dbReference type="Pfam" id="PF00929">
    <property type="entry name" value="RNase_T"/>
    <property type="match status" value="1"/>
</dbReference>
<keyword evidence="2" id="KW-0269">Exonuclease</keyword>
<accession>A0ABU9NQ28</accession>
<dbReference type="InterPro" id="IPR036397">
    <property type="entry name" value="RNaseH_sf"/>
</dbReference>
<name>A0ABU9NQ28_9FLAO</name>
<evidence type="ECO:0000259" key="1">
    <source>
        <dbReference type="SMART" id="SM00479"/>
    </source>
</evidence>
<organism evidence="2 3">
    <name type="scientific">Flavobacterium polysaccharolyticum</name>
    <dbReference type="NCBI Taxonomy" id="3133148"/>
    <lineage>
        <taxon>Bacteria</taxon>
        <taxon>Pseudomonadati</taxon>
        <taxon>Bacteroidota</taxon>
        <taxon>Flavobacteriia</taxon>
        <taxon>Flavobacteriales</taxon>
        <taxon>Flavobacteriaceae</taxon>
        <taxon>Flavobacterium</taxon>
    </lineage>
</organism>
<dbReference type="Proteomes" id="UP001468798">
    <property type="component" value="Unassembled WGS sequence"/>
</dbReference>
<dbReference type="RefSeq" id="WP_342692263.1">
    <property type="nucleotide sequence ID" value="NZ_JBCGDP010000012.1"/>
</dbReference>
<sequence>MLDWLKNINKDYPDFWKDYLSKFESKSNQIIVFSTETSGMNPSKDVILSIGSFTIEENGIAIGKSFEAVLLQYKYFHDNGLSNDFILNSKMKKLAEIDAIQMFVDFIGNAILIGHHIDFDVEMINEALERIGCGRLKNQALDVDVMYRKLNDITDKEFSLDELCTIYKIPKSDRNSSSEDAYRIALLFLKLKTKLDFNF</sequence>